<feature type="compositionally biased region" description="Basic and acidic residues" evidence="1">
    <location>
        <begin position="203"/>
        <end position="215"/>
    </location>
</feature>
<evidence type="ECO:0000313" key="3">
    <source>
        <dbReference type="Proteomes" id="UP001602089"/>
    </source>
</evidence>
<proteinExistence type="predicted"/>
<accession>A0ABW6TCW5</accession>
<organism evidence="2 3">
    <name type="scientific">Nocardia elegans</name>
    <dbReference type="NCBI Taxonomy" id="300029"/>
    <lineage>
        <taxon>Bacteria</taxon>
        <taxon>Bacillati</taxon>
        <taxon>Actinomycetota</taxon>
        <taxon>Actinomycetes</taxon>
        <taxon>Mycobacteriales</taxon>
        <taxon>Nocardiaceae</taxon>
        <taxon>Nocardia</taxon>
    </lineage>
</organism>
<sequence>MLPSDAEPDGVEDDQYGCGGLEQISGISPACSVLMIRRIDDGDAFPFSIERESASRPQSPSALGAGPKAVSTVGHQMTFCPWFSWVGKPRLMATDAGSFMRIKTYREGKNMKPLSESLMDLAARVKQFEESSAAAREKNRATLQAQREELGATLEREGDEFEKTTAELREAAQSWWSDTREAVEHQIDVMRADFEKWQADIKAQRAERTAEDGKTAEPMSKG</sequence>
<dbReference type="EMBL" id="JBIATK010000002">
    <property type="protein sequence ID" value="MFF4022583.1"/>
    <property type="molecule type" value="Genomic_DNA"/>
</dbReference>
<reference evidence="2 3" key="1">
    <citation type="submission" date="2024-10" db="EMBL/GenBank/DDBJ databases">
        <title>The Natural Products Discovery Center: Release of the First 8490 Sequenced Strains for Exploring Actinobacteria Biosynthetic Diversity.</title>
        <authorList>
            <person name="Kalkreuter E."/>
            <person name="Kautsar S.A."/>
            <person name="Yang D."/>
            <person name="Bader C.D."/>
            <person name="Teijaro C.N."/>
            <person name="Fluegel L."/>
            <person name="Davis C.M."/>
            <person name="Simpson J.R."/>
            <person name="Lauterbach L."/>
            <person name="Steele A.D."/>
            <person name="Gui C."/>
            <person name="Meng S."/>
            <person name="Li G."/>
            <person name="Viehrig K."/>
            <person name="Ye F."/>
            <person name="Su P."/>
            <person name="Kiefer A.F."/>
            <person name="Nichols A."/>
            <person name="Cepeda A.J."/>
            <person name="Yan W."/>
            <person name="Fan B."/>
            <person name="Jiang Y."/>
            <person name="Adhikari A."/>
            <person name="Zheng C.-J."/>
            <person name="Schuster L."/>
            <person name="Cowan T.M."/>
            <person name="Smanski M.J."/>
            <person name="Chevrette M.G."/>
            <person name="De Carvalho L.P.S."/>
            <person name="Shen B."/>
        </authorList>
    </citation>
    <scope>NUCLEOTIDE SEQUENCE [LARGE SCALE GENOMIC DNA]</scope>
    <source>
        <strain evidence="2 3">NPDC001867</strain>
    </source>
</reference>
<evidence type="ECO:0000256" key="1">
    <source>
        <dbReference type="SAM" id="MobiDB-lite"/>
    </source>
</evidence>
<dbReference type="RefSeq" id="WP_387129365.1">
    <property type="nucleotide sequence ID" value="NZ_JBIATK010000002.1"/>
</dbReference>
<protein>
    <submittedName>
        <fullName evidence="2">Uncharacterized protein</fullName>
    </submittedName>
</protein>
<dbReference type="Proteomes" id="UP001602089">
    <property type="component" value="Unassembled WGS sequence"/>
</dbReference>
<name>A0ABW6TCW5_9NOCA</name>
<feature type="region of interest" description="Disordered" evidence="1">
    <location>
        <begin position="203"/>
        <end position="222"/>
    </location>
</feature>
<evidence type="ECO:0000313" key="2">
    <source>
        <dbReference type="EMBL" id="MFF4022583.1"/>
    </source>
</evidence>
<gene>
    <name evidence="2" type="ORF">ACFYY5_07040</name>
</gene>
<comment type="caution">
    <text evidence="2">The sequence shown here is derived from an EMBL/GenBank/DDBJ whole genome shotgun (WGS) entry which is preliminary data.</text>
</comment>
<keyword evidence="3" id="KW-1185">Reference proteome</keyword>